<evidence type="ECO:0000313" key="3">
    <source>
        <dbReference type="Proteomes" id="UP000294650"/>
    </source>
</evidence>
<dbReference type="InterPro" id="IPR050491">
    <property type="entry name" value="AmpC-like"/>
</dbReference>
<dbReference type="AlphaFoldDB" id="A0A4R3NGF2"/>
<organism evidence="2 3">
    <name type="scientific">Melghiribacillus thermohalophilus</name>
    <dbReference type="NCBI Taxonomy" id="1324956"/>
    <lineage>
        <taxon>Bacteria</taxon>
        <taxon>Bacillati</taxon>
        <taxon>Bacillota</taxon>
        <taxon>Bacilli</taxon>
        <taxon>Bacillales</taxon>
        <taxon>Bacillaceae</taxon>
        <taxon>Melghiribacillus</taxon>
    </lineage>
</organism>
<proteinExistence type="predicted"/>
<keyword evidence="3" id="KW-1185">Reference proteome</keyword>
<sequence>MGKENIHHALERRFRQKIKKDKHIHNACLLVHSEKLGVHLKVAECSSEDGTVHPDQPVYIASAGKLFTAVLTGILVEQNLLSFEDSVVSYLKPDLVNRLHVYKGREYTKDIQIKHLLNHTSGLPDFFEDRPRKGKPMIRLLLDESSRFWKPEEVVQWSKEHLDPHFPPGEGFHYSDTGYHLLGMVIEQITSMPFHQVLQEYIFAPLGMYHSFLLQHSNPLKRNLYPMADIFVHKTAVTHYRSLSIDYAGGGIVAPLEDLLTFMKALVNYNLLTKETMANMKDWAKFSTVIEYGYGMMRFKTIPILMPKKFHVWGNAGITGSFMFYHPEMDAYLIGSLNQFRYHRKGIRLMFKMIHELSKSTNDENICKA</sequence>
<comment type="caution">
    <text evidence="2">The sequence shown here is derived from an EMBL/GenBank/DDBJ whole genome shotgun (WGS) entry which is preliminary data.</text>
</comment>
<dbReference type="InterPro" id="IPR001466">
    <property type="entry name" value="Beta-lactam-related"/>
</dbReference>
<reference evidence="2 3" key="1">
    <citation type="submission" date="2019-03" db="EMBL/GenBank/DDBJ databases">
        <title>Genomic Encyclopedia of Type Strains, Phase IV (KMG-IV): sequencing the most valuable type-strain genomes for metagenomic binning, comparative biology and taxonomic classification.</title>
        <authorList>
            <person name="Goeker M."/>
        </authorList>
    </citation>
    <scope>NUCLEOTIDE SEQUENCE [LARGE SCALE GENOMIC DNA]</scope>
    <source>
        <strain evidence="2 3">DSM 25894</strain>
    </source>
</reference>
<dbReference type="SUPFAM" id="SSF56601">
    <property type="entry name" value="beta-lactamase/transpeptidase-like"/>
    <property type="match status" value="1"/>
</dbReference>
<dbReference type="PANTHER" id="PTHR46825">
    <property type="entry name" value="D-ALANYL-D-ALANINE-CARBOXYPEPTIDASE/ENDOPEPTIDASE AMPH"/>
    <property type="match status" value="1"/>
</dbReference>
<accession>A0A4R3NGF2</accession>
<dbReference type="Gene3D" id="3.40.710.10">
    <property type="entry name" value="DD-peptidase/beta-lactamase superfamily"/>
    <property type="match status" value="1"/>
</dbReference>
<dbReference type="InterPro" id="IPR012338">
    <property type="entry name" value="Beta-lactam/transpept-like"/>
</dbReference>
<dbReference type="OrthoDB" id="9803467at2"/>
<dbReference type="EMBL" id="SMAN01000002">
    <property type="protein sequence ID" value="TCT26363.1"/>
    <property type="molecule type" value="Genomic_DNA"/>
</dbReference>
<gene>
    <name evidence="2" type="ORF">EDD68_10264</name>
</gene>
<dbReference type="Pfam" id="PF00144">
    <property type="entry name" value="Beta-lactamase"/>
    <property type="match status" value="1"/>
</dbReference>
<feature type="domain" description="Beta-lactamase-related" evidence="1">
    <location>
        <begin position="51"/>
        <end position="341"/>
    </location>
</feature>
<evidence type="ECO:0000259" key="1">
    <source>
        <dbReference type="Pfam" id="PF00144"/>
    </source>
</evidence>
<evidence type="ECO:0000313" key="2">
    <source>
        <dbReference type="EMBL" id="TCT26363.1"/>
    </source>
</evidence>
<dbReference type="Proteomes" id="UP000294650">
    <property type="component" value="Unassembled WGS sequence"/>
</dbReference>
<dbReference type="RefSeq" id="WP_132370729.1">
    <property type="nucleotide sequence ID" value="NZ_SMAN01000002.1"/>
</dbReference>
<name>A0A4R3NGF2_9BACI</name>
<protein>
    <submittedName>
        <fullName evidence="2">CubicO group peptidase (Beta-lactamase class C family)</fullName>
    </submittedName>
</protein>
<dbReference type="PANTHER" id="PTHR46825:SF7">
    <property type="entry name" value="D-ALANYL-D-ALANINE CARBOXYPEPTIDASE"/>
    <property type="match status" value="1"/>
</dbReference>